<feature type="signal peptide" evidence="1">
    <location>
        <begin position="1"/>
        <end position="25"/>
    </location>
</feature>
<evidence type="ECO:0000313" key="2">
    <source>
        <dbReference type="EMBL" id="RBL93280.1"/>
    </source>
</evidence>
<dbReference type="OrthoDB" id="666718at2"/>
<dbReference type="EMBL" id="QFFJ01000001">
    <property type="protein sequence ID" value="RBL93280.1"/>
    <property type="molecule type" value="Genomic_DNA"/>
</dbReference>
<reference evidence="2 3" key="1">
    <citation type="submission" date="2018-05" db="EMBL/GenBank/DDBJ databases">
        <title>Chitinophaga sp. K3CV102501T nov., isolated from isolated from a monsoon evergreen broad-leaved forest soil.</title>
        <authorList>
            <person name="Lv Y."/>
        </authorList>
    </citation>
    <scope>NUCLEOTIDE SEQUENCE [LARGE SCALE GENOMIC DNA]</scope>
    <source>
        <strain evidence="2 3">GDMCC 1.1325</strain>
    </source>
</reference>
<keyword evidence="1" id="KW-0732">Signal</keyword>
<evidence type="ECO:0000256" key="1">
    <source>
        <dbReference type="SAM" id="SignalP"/>
    </source>
</evidence>
<dbReference type="AlphaFoldDB" id="A0A365Y446"/>
<sequence length="171" mass="18014">MLHQHALKAGAIALAVLGLAITACNKDNDDPIQLPPPRAKSFKLLGTGTDAARQTGELTVTENTDSSINVVLVLGKNKKDTVHQVYFIGGNKTSPTTDTLQTKEAKGTGGIVIVELFKNVKKITLRQAAGATKEIGFKYDDAVAYAAHLKVKHSAFSADTVAIGNFGKAAN</sequence>
<organism evidence="2 3">
    <name type="scientific">Chitinophaga flava</name>
    <dbReference type="NCBI Taxonomy" id="2259036"/>
    <lineage>
        <taxon>Bacteria</taxon>
        <taxon>Pseudomonadati</taxon>
        <taxon>Bacteroidota</taxon>
        <taxon>Chitinophagia</taxon>
        <taxon>Chitinophagales</taxon>
        <taxon>Chitinophagaceae</taxon>
        <taxon>Chitinophaga</taxon>
    </lineage>
</organism>
<gene>
    <name evidence="2" type="ORF">DF182_12155</name>
</gene>
<protein>
    <submittedName>
        <fullName evidence="2">Uncharacterized protein</fullName>
    </submittedName>
</protein>
<feature type="chain" id="PRO_5016910190" evidence="1">
    <location>
        <begin position="26"/>
        <end position="171"/>
    </location>
</feature>
<name>A0A365Y446_9BACT</name>
<comment type="caution">
    <text evidence="2">The sequence shown here is derived from an EMBL/GenBank/DDBJ whole genome shotgun (WGS) entry which is preliminary data.</text>
</comment>
<accession>A0A365Y446</accession>
<proteinExistence type="predicted"/>
<evidence type="ECO:0000313" key="3">
    <source>
        <dbReference type="Proteomes" id="UP000253410"/>
    </source>
</evidence>
<dbReference type="Proteomes" id="UP000253410">
    <property type="component" value="Unassembled WGS sequence"/>
</dbReference>
<keyword evidence="3" id="KW-1185">Reference proteome</keyword>
<dbReference type="RefSeq" id="WP_147243421.1">
    <property type="nucleotide sequence ID" value="NZ_QFFJ01000001.1"/>
</dbReference>